<dbReference type="Pfam" id="PF03466">
    <property type="entry name" value="LysR_substrate"/>
    <property type="match status" value="1"/>
</dbReference>
<feature type="domain" description="HTH lysR-type" evidence="5">
    <location>
        <begin position="1"/>
        <end position="58"/>
    </location>
</feature>
<dbReference type="InterPro" id="IPR036390">
    <property type="entry name" value="WH_DNA-bd_sf"/>
</dbReference>
<dbReference type="AlphaFoldDB" id="E3CVM6"/>
<evidence type="ECO:0000256" key="4">
    <source>
        <dbReference type="ARBA" id="ARBA00023163"/>
    </source>
</evidence>
<dbReference type="EMBL" id="CM001022">
    <property type="protein sequence ID" value="EFQ22489.1"/>
    <property type="molecule type" value="Genomic_DNA"/>
</dbReference>
<dbReference type="GO" id="GO:0000976">
    <property type="term" value="F:transcription cis-regulatory region binding"/>
    <property type="evidence" value="ECO:0007669"/>
    <property type="project" value="TreeGrafter"/>
</dbReference>
<dbReference type="SUPFAM" id="SSF46785">
    <property type="entry name" value="Winged helix' DNA-binding domain"/>
    <property type="match status" value="1"/>
</dbReference>
<name>E3CVM6_9BACT</name>
<dbReference type="Gene3D" id="1.10.10.10">
    <property type="entry name" value="Winged helix-like DNA-binding domain superfamily/Winged helix DNA-binding domain"/>
    <property type="match status" value="1"/>
</dbReference>
<comment type="similarity">
    <text evidence="1">Belongs to the LysR transcriptional regulatory family.</text>
</comment>
<dbReference type="RefSeq" id="WP_006299627.1">
    <property type="nucleotide sequence ID" value="NZ_CM001022.1"/>
</dbReference>
<dbReference type="PROSITE" id="PS50931">
    <property type="entry name" value="HTH_LYSR"/>
    <property type="match status" value="1"/>
</dbReference>
<evidence type="ECO:0000256" key="1">
    <source>
        <dbReference type="ARBA" id="ARBA00009437"/>
    </source>
</evidence>
<evidence type="ECO:0000256" key="2">
    <source>
        <dbReference type="ARBA" id="ARBA00023015"/>
    </source>
</evidence>
<dbReference type="PaxDb" id="584708-Apau_0048"/>
<evidence type="ECO:0000313" key="6">
    <source>
        <dbReference type="EMBL" id="EFQ22489.1"/>
    </source>
</evidence>
<keyword evidence="3" id="KW-0238">DNA-binding</keyword>
<dbReference type="PANTHER" id="PTHR30126">
    <property type="entry name" value="HTH-TYPE TRANSCRIPTIONAL REGULATOR"/>
    <property type="match status" value="1"/>
</dbReference>
<dbReference type="HOGENOM" id="CLU_039613_6_1_0"/>
<accession>E3CVM6</accession>
<dbReference type="eggNOG" id="COG0583">
    <property type="taxonomic scope" value="Bacteria"/>
</dbReference>
<dbReference type="OrthoDB" id="3586at2"/>
<dbReference type="Proteomes" id="UP000005096">
    <property type="component" value="Chromosome"/>
</dbReference>
<keyword evidence="2" id="KW-0805">Transcription regulation</keyword>
<dbReference type="SUPFAM" id="SSF53850">
    <property type="entry name" value="Periplasmic binding protein-like II"/>
    <property type="match status" value="1"/>
</dbReference>
<organism evidence="6 7">
    <name type="scientific">Aminomonas paucivorans DSM 12260</name>
    <dbReference type="NCBI Taxonomy" id="584708"/>
    <lineage>
        <taxon>Bacteria</taxon>
        <taxon>Thermotogati</taxon>
        <taxon>Synergistota</taxon>
        <taxon>Synergistia</taxon>
        <taxon>Synergistales</taxon>
        <taxon>Synergistaceae</taxon>
        <taxon>Aminomonas</taxon>
    </lineage>
</organism>
<proteinExistence type="inferred from homology"/>
<evidence type="ECO:0000259" key="5">
    <source>
        <dbReference type="PROSITE" id="PS50931"/>
    </source>
</evidence>
<reference evidence="6 7" key="1">
    <citation type="journal article" date="2010" name="Stand. Genomic Sci.">
        <title>Non-contiguous finished genome sequence of Aminomonas paucivorans type strain (GLU-3).</title>
        <authorList>
            <person name="Pitluck S."/>
            <person name="Yasawong M."/>
            <person name="Held B."/>
            <person name="Lapidus A."/>
            <person name="Nolan M."/>
            <person name="Copeland A."/>
            <person name="Lucas S."/>
            <person name="Del Rio T.G."/>
            <person name="Tice H."/>
            <person name="Cheng J.F."/>
            <person name="Chertkov O."/>
            <person name="Goodwin L."/>
            <person name="Tapia R."/>
            <person name="Han C."/>
            <person name="Liolios K."/>
            <person name="Ivanova N."/>
            <person name="Mavromatis K."/>
            <person name="Ovchinnikova G."/>
            <person name="Pati A."/>
            <person name="Chen A."/>
            <person name="Palaniappan K."/>
            <person name="Land M."/>
            <person name="Hauser L."/>
            <person name="Chang Y.J."/>
            <person name="Jeffries C.D."/>
            <person name="Pukall R."/>
            <person name="Spring S."/>
            <person name="Rohde M."/>
            <person name="Sikorski J."/>
            <person name="Goker M."/>
            <person name="Woyke T."/>
            <person name="Bristow J."/>
            <person name="Eisen J.A."/>
            <person name="Markowitz V."/>
            <person name="Hugenholtz P."/>
            <person name="Kyrpides N.C."/>
            <person name="Klenk H.P."/>
        </authorList>
    </citation>
    <scope>NUCLEOTIDE SEQUENCE [LARGE SCALE GENOMIC DNA]</scope>
    <source>
        <strain evidence="6 7">DSM 12260</strain>
    </source>
</reference>
<dbReference type="Pfam" id="PF00126">
    <property type="entry name" value="HTH_1"/>
    <property type="match status" value="1"/>
</dbReference>
<dbReference type="Gene3D" id="3.40.190.290">
    <property type="match status" value="1"/>
</dbReference>
<dbReference type="InterPro" id="IPR005119">
    <property type="entry name" value="LysR_subst-bd"/>
</dbReference>
<gene>
    <name evidence="6" type="ORF">Apau_0048</name>
</gene>
<dbReference type="CDD" id="cd05466">
    <property type="entry name" value="PBP2_LTTR_substrate"/>
    <property type="match status" value="1"/>
</dbReference>
<sequence>MEIRNLRSFAVAVRLERFARAAETLGYTPSTITAHIQALEAELGAFLFFREGGVVRLTPEGEKLLPFAEQMVALAEQAGEAVRSPRVPCGPLLVGAAETLVDHRLGGFLEGFCRRYPDVSLSLCYGSCNEFRSALRRGTLDLALLLDRSSEDPDLEVLDLGEEPLAFAVAPDHPLASGPLTPPGLEEQTLILTEAGCYYRGHLEGVLEALGVHPRAVLSLGQTAPILQLVRAGGGITFLPRVALAGDFEAGTLTELAWEGPEFSLHALLTRCRLRPFGGPARAFWEAMEEHPWQEEAPEASLSVSDKIQ</sequence>
<dbReference type="STRING" id="584708.Apau_0048"/>
<dbReference type="InterPro" id="IPR000847">
    <property type="entry name" value="LysR_HTH_N"/>
</dbReference>
<keyword evidence="4" id="KW-0804">Transcription</keyword>
<dbReference type="InterPro" id="IPR036388">
    <property type="entry name" value="WH-like_DNA-bd_sf"/>
</dbReference>
<protein>
    <submittedName>
        <fullName evidence="6">Transcriptional regulator, LysR family</fullName>
    </submittedName>
</protein>
<evidence type="ECO:0000313" key="7">
    <source>
        <dbReference type="Proteomes" id="UP000005096"/>
    </source>
</evidence>
<evidence type="ECO:0000256" key="3">
    <source>
        <dbReference type="ARBA" id="ARBA00023125"/>
    </source>
</evidence>
<keyword evidence="7" id="KW-1185">Reference proteome</keyword>
<dbReference type="GO" id="GO:0003700">
    <property type="term" value="F:DNA-binding transcription factor activity"/>
    <property type="evidence" value="ECO:0007669"/>
    <property type="project" value="InterPro"/>
</dbReference>
<dbReference type="PANTHER" id="PTHR30126:SF40">
    <property type="entry name" value="HTH-TYPE TRANSCRIPTIONAL REGULATOR GLTR"/>
    <property type="match status" value="1"/>
</dbReference>